<dbReference type="Pfam" id="PF07691">
    <property type="entry name" value="PA14"/>
    <property type="match status" value="2"/>
</dbReference>
<keyword evidence="5" id="KW-1185">Reference proteome</keyword>
<dbReference type="Gene3D" id="2.180.10.10">
    <property type="entry name" value="RHS repeat-associated core"/>
    <property type="match status" value="2"/>
</dbReference>
<dbReference type="PROSITE" id="PS51820">
    <property type="entry name" value="PA14"/>
    <property type="match status" value="2"/>
</dbReference>
<reference evidence="4 5" key="2">
    <citation type="submission" date="2018-12" db="EMBL/GenBank/DDBJ databases">
        <title>Nakamurella antarcticus sp. nov., isolated from Antarctica South Shetland Islands soil.</title>
        <authorList>
            <person name="Peng F."/>
        </authorList>
    </citation>
    <scope>NUCLEOTIDE SEQUENCE [LARGE SCALE GENOMIC DNA]</scope>
    <source>
        <strain evidence="4 5">S14-144</strain>
    </source>
</reference>
<keyword evidence="2" id="KW-0732">Signal</keyword>
<organism evidence="4 5">
    <name type="scientific">Nakamurella antarctica</name>
    <dbReference type="NCBI Taxonomy" id="1902245"/>
    <lineage>
        <taxon>Bacteria</taxon>
        <taxon>Bacillati</taxon>
        <taxon>Actinomycetota</taxon>
        <taxon>Actinomycetes</taxon>
        <taxon>Nakamurellales</taxon>
        <taxon>Nakamurellaceae</taxon>
        <taxon>Nakamurella</taxon>
    </lineage>
</organism>
<gene>
    <name evidence="4" type="ORF">EH165_14825</name>
</gene>
<dbReference type="SUPFAM" id="SSF56988">
    <property type="entry name" value="Anthrax protective antigen"/>
    <property type="match status" value="2"/>
</dbReference>
<accession>A0A3G8ZXT5</accession>
<dbReference type="InterPro" id="IPR011658">
    <property type="entry name" value="PA14_dom"/>
</dbReference>
<dbReference type="Proteomes" id="UP000268084">
    <property type="component" value="Chromosome"/>
</dbReference>
<feature type="signal peptide" evidence="2">
    <location>
        <begin position="1"/>
        <end position="30"/>
    </location>
</feature>
<dbReference type="InterPro" id="IPR006311">
    <property type="entry name" value="TAT_signal"/>
</dbReference>
<dbReference type="InterPro" id="IPR031325">
    <property type="entry name" value="RHS_repeat"/>
</dbReference>
<feature type="domain" description="PA14" evidence="3">
    <location>
        <begin position="1313"/>
        <end position="1459"/>
    </location>
</feature>
<sequence length="2272" mass="237145">MRIRRRFVRSVGVLVSSALLLSGFTSVARAELDDSLNPAVAGPRGAVVEPVPVVPGGLGSEPLAPKEPDAPVFGSFEDAGPDAPLAPPLPAEQGEVSGYEPGVSVLVDQTVMEDIYANPDGTHTIRMSPTTLNVQDAAGEFVSVDTDLVAAVAADVPGVAAGPGAQVVQEAALTAVAHPLSPVFGESAGAGALSVVVGDVSAALSPVDATSSVAPQQVGKEVVYDGAVDGADLVFEVTSDGVKETIIVDTAPGADGPVQWSFYLDVKGGTPVLDDTGSIQIRDTSGAVPFGLPVPYVFDSSGIDGKKEPADINGAYTLTEVDGRWLLTVSVDREWMNDPARVFPINVDPTVLANLDGIRSYKSNGVLEIGGAIKTGSPNDNGTVWRGMAHFNFEQYFGQGLQVVAAETGLYKVNGTANGYGMNQWWASSFGYNGIGSWVASDAYVDNEAHLQGQGLVDLLRSAFTGGVGGQWFIFTGQEVNTSLYTYKSFVGEIYVTVNRPAPAATMVSPGYGAAQQSVSPVLNASATDPDGDPVFYFFRVWTMVGSSPGVVVWESGWQGNSQVQLPANVLSGGTSYFWRVYTKDFCSQDANPCGYNPGTTAESAFWWFTTNYPPAAKTAAGSTPVPGTQATLTPTLSTTATTDPDGGPAGLQYEFSVGTGADGRSGTVVSSGKLSGTSWTVPAGYLKNGVTYFWTVRAFDGASYDQGVWANKLTIDIRTGDPKTSPVDSLGGLTVNLVNGNLIAATGSPTTSFANSSVGFNYTYNSQGSTIESGVTATYYQDKNKNLVLDAGDPQVLQRTESQLNNDWGWSSPYPAALEGDYFLGRWNGRLTVPASGTYLFGALNDDAAKVVVNSTTVYENANYVTELQWQNKPVTLTGGQSVPITAELTEFVGQTYFSVWVKRADGAALYSGGPVMMPIPAQWLAVTDPPALPQGWTLSTDVDGAAAYSRALVSDSSITLFDSSGAPHIYAKTEKDGKTGWAPPTGEHGVLTVAAAAEPNAGRITVLDPDGSRSVFAVDGNLIEYQAADVTGVATALQYTWNGSPARLAKVTDPISGLQVKLDYQRFGLGDNCYGDPGSAGGVFPIPAGMVLSPTPNVLCRITFPDGAMSLLWYNTNGQLARLVDPGGETTDFAYDTNGRLSKLRDPLAFDAVAAGVAANDDTSNSLITYDGSSKVTAVVGPVPAAGVARPGHRYVYNNGATPGADGKTTVTVDGLTPASGYASQAFFNTLLQGTATKDAEGKTSSTWFNAKDQLTKSKDPAGRVSTTIFDYADRPIASYGPAPESCFTASLVPTPGCAATVPTTTTAYDQGLTGLHVEWFNNQTLTGAPIARTLGLGAAATGPAAADWGLNAPTAGVNADDFSLRATGYLTFPAAGTYNFKLNVDDSARVFINNVLVADHWYAGAYAVERAFYLDGVPGGVTWPIRIEASELGGAARLSLTWQTPGQGFTAIPAGNINPGYGLATTTTRADTGGATPSSTTTTTYGDRPWEGLAAATTVSNGGAGLTSRSTYDTLRRTTATSLPAGDINDSNKRTNYTYYGNTETAVNPCVTGSPAVNQAGRLKTVAGPLNSSGARQTTEQVYDVVGRVVASKVNAEPWACTTYDVRSRATVAALPAMPDNPATVGVNESSPSRTVTTNYAVAGNPLRNQISDTSGTLTSTVDLFGRQVKYEGYNGVVTIPTYDQAARVTSETTTAAGGGTSTRAYTYTDAGAVDTITLDGALLSDTTFDAGTGEVTGAAYGNSTAGAIGRFGNGALQSLTWTLNGATIGDTVTRSQSGRVTGSTQTSTLTPAANNVWSYTYDPAGNLGSAVLAANTSRPRVEYSYGFSGSAPSICPIGTSVGAAANTNRTVSTYQLGTVGETSRFCYDAADRILAVTGAKPTTYTYDTRGNVSTVTDTAGVTTFVYDSSNRHVRTIAPNGAGGTVTITYIRDTADRVTARIITGSATPAENGTFLYGFTSTDDSADLDLGAGNVMITRINSLPGGVTYTKNYQTVADSRWHYPNIHGDNVITTLPTGTIDGTVKVYDPYGAPITTGGAPDFDAVPNTNPSAYDAGWLGQHQRMAEHTANLTYTQMGARVYDPTTGRFNSIDPVAGGGANDYAYPTDPINMTDLDGRFWFVIPILPWLIGGGASAGAVAGAVGTAVVGAAVVTYVTLEAGKALVGTIQGRTSTSKNSNKYEFKSYGYTILYRDPISKKQDVFKYGITSVLPSNQRPADGMAKCQARFRGCYISSIKVFPNRGAARAWESGSCNAYRTANGYRPKGSQRC</sequence>
<dbReference type="NCBIfam" id="TIGR03696">
    <property type="entry name" value="Rhs_assc_core"/>
    <property type="match status" value="1"/>
</dbReference>
<proteinExistence type="predicted"/>
<dbReference type="InterPro" id="IPR022385">
    <property type="entry name" value="Rhs_assc_core"/>
</dbReference>
<evidence type="ECO:0000256" key="2">
    <source>
        <dbReference type="SAM" id="SignalP"/>
    </source>
</evidence>
<evidence type="ECO:0000313" key="4">
    <source>
        <dbReference type="EMBL" id="AZI59224.1"/>
    </source>
</evidence>
<dbReference type="InterPro" id="IPR006530">
    <property type="entry name" value="YD"/>
</dbReference>
<dbReference type="RefSeq" id="WP_124800128.1">
    <property type="nucleotide sequence ID" value="NZ_CP034170.1"/>
</dbReference>
<dbReference type="Gene3D" id="3.90.182.10">
    <property type="entry name" value="Toxin - Anthrax Protective Antigen,domain 1"/>
    <property type="match status" value="2"/>
</dbReference>
<feature type="compositionally biased region" description="Low complexity" evidence="1">
    <location>
        <begin position="1470"/>
        <end position="1487"/>
    </location>
</feature>
<protein>
    <recommendedName>
        <fullName evidence="3">PA14 domain-containing protein</fullName>
    </recommendedName>
</protein>
<evidence type="ECO:0000256" key="1">
    <source>
        <dbReference type="SAM" id="MobiDB-lite"/>
    </source>
</evidence>
<dbReference type="PANTHER" id="PTHR32305">
    <property type="match status" value="1"/>
</dbReference>
<feature type="region of interest" description="Disordered" evidence="1">
    <location>
        <begin position="1470"/>
        <end position="1491"/>
    </location>
</feature>
<name>A0A3G8ZXT5_9ACTN</name>
<feature type="chain" id="PRO_5018109611" description="PA14 domain-containing protein" evidence="2">
    <location>
        <begin position="31"/>
        <end position="2272"/>
    </location>
</feature>
<feature type="domain" description="PA14" evidence="3">
    <location>
        <begin position="771"/>
        <end position="917"/>
    </location>
</feature>
<reference evidence="4 5" key="1">
    <citation type="submission" date="2018-11" db="EMBL/GenBank/DDBJ databases">
        <authorList>
            <person name="Da X."/>
        </authorList>
    </citation>
    <scope>NUCLEOTIDE SEQUENCE [LARGE SCALE GENOMIC DNA]</scope>
    <source>
        <strain evidence="4 5">S14-144</strain>
    </source>
</reference>
<dbReference type="PANTHER" id="PTHR32305:SF15">
    <property type="entry name" value="PROTEIN RHSA-RELATED"/>
    <property type="match status" value="1"/>
</dbReference>
<dbReference type="OrthoDB" id="5994822at2"/>
<dbReference type="EMBL" id="CP034170">
    <property type="protein sequence ID" value="AZI59224.1"/>
    <property type="molecule type" value="Genomic_DNA"/>
</dbReference>
<dbReference type="InterPro" id="IPR037524">
    <property type="entry name" value="PA14/GLEYA"/>
</dbReference>
<dbReference type="KEGG" id="nak:EH165_14825"/>
<dbReference type="NCBIfam" id="TIGR01643">
    <property type="entry name" value="YD_repeat_2x"/>
    <property type="match status" value="2"/>
</dbReference>
<dbReference type="InterPro" id="IPR050708">
    <property type="entry name" value="T6SS_VgrG/RHS"/>
</dbReference>
<dbReference type="Pfam" id="PF05593">
    <property type="entry name" value="RHS_repeat"/>
    <property type="match status" value="2"/>
</dbReference>
<dbReference type="PROSITE" id="PS51318">
    <property type="entry name" value="TAT"/>
    <property type="match status" value="1"/>
</dbReference>
<evidence type="ECO:0000259" key="3">
    <source>
        <dbReference type="PROSITE" id="PS51820"/>
    </source>
</evidence>
<dbReference type="SMART" id="SM00758">
    <property type="entry name" value="PA14"/>
    <property type="match status" value="2"/>
</dbReference>
<evidence type="ECO:0000313" key="5">
    <source>
        <dbReference type="Proteomes" id="UP000268084"/>
    </source>
</evidence>